<keyword evidence="6 14" id="KW-0349">Heme</keyword>
<organism evidence="17 18">
    <name type="scientific">Exocentrus adspersus</name>
    <dbReference type="NCBI Taxonomy" id="1586481"/>
    <lineage>
        <taxon>Eukaryota</taxon>
        <taxon>Metazoa</taxon>
        <taxon>Ecdysozoa</taxon>
        <taxon>Arthropoda</taxon>
        <taxon>Hexapoda</taxon>
        <taxon>Insecta</taxon>
        <taxon>Pterygota</taxon>
        <taxon>Neoptera</taxon>
        <taxon>Endopterygota</taxon>
        <taxon>Coleoptera</taxon>
        <taxon>Polyphaga</taxon>
        <taxon>Cucujiformia</taxon>
        <taxon>Chrysomeloidea</taxon>
        <taxon>Cerambycidae</taxon>
        <taxon>Lamiinae</taxon>
        <taxon>Acanthocinini</taxon>
        <taxon>Exocentrus</taxon>
    </lineage>
</organism>
<evidence type="ECO:0000256" key="15">
    <source>
        <dbReference type="RuleBase" id="RU000461"/>
    </source>
</evidence>
<evidence type="ECO:0000256" key="2">
    <source>
        <dbReference type="ARBA" id="ARBA00003690"/>
    </source>
</evidence>
<sequence length="495" mass="56610">MWVAAILFVAILGLLAYLDTRKPKNFPPGPKWKPFLGCALEVAGIKKRTGSFLKATAELASKHGPVLGLKVGKQKLVVVYDFQAVKEFLASDDLAGRPFGEFYEMRTWGKRRGILLVDETFWHEQRRFSLRQLREFGFGRRNMSTLIQEETQELVNYIFKSIHHRDSIIFEMTTLFNVHVLNTLWSMMAGVRYKHDDAKMKELQAILTELFGTVSMVGATFSHFPVLKYLAPELSGYKIYVNAHLKIWDFLRRELEHHKTTHDPNEPRDFMDVYLNVLKSSEEAGDSFSEEQLMALCMDLFMAGSETTNNSLGFAFFYLIKYPEVQKKAQMEIDAVLGKHRVPTLEDRPNLPYVECVVLESLRMFGGRAFTVPHRAIRDTELCGYTIPKDVLILANLHGCMMDPTSGYDNPEEFVPERYMINGNVAVPDTFIPFGFGKHRCLGETLARANLFLFIASLLQRFTFSVVADQPPTEEWRDGVTPGPRPFKARVVPRV</sequence>
<keyword evidence="9" id="KW-0492">Microsome</keyword>
<comment type="similarity">
    <text evidence="5 15">Belongs to the cytochrome P450 family.</text>
</comment>
<dbReference type="Gene3D" id="1.10.630.10">
    <property type="entry name" value="Cytochrome P450"/>
    <property type="match status" value="1"/>
</dbReference>
<evidence type="ECO:0000256" key="4">
    <source>
        <dbReference type="ARBA" id="ARBA00004406"/>
    </source>
</evidence>
<dbReference type="PROSITE" id="PS00086">
    <property type="entry name" value="CYTOCHROME_P450"/>
    <property type="match status" value="1"/>
</dbReference>
<feature type="signal peptide" evidence="16">
    <location>
        <begin position="1"/>
        <end position="16"/>
    </location>
</feature>
<proteinExistence type="inferred from homology"/>
<name>A0AAV8W7R7_9CUCU</name>
<dbReference type="GO" id="GO:0005506">
    <property type="term" value="F:iron ion binding"/>
    <property type="evidence" value="ECO:0007669"/>
    <property type="project" value="InterPro"/>
</dbReference>
<evidence type="ECO:0000256" key="3">
    <source>
        <dbReference type="ARBA" id="ARBA00004174"/>
    </source>
</evidence>
<dbReference type="InterPro" id="IPR001128">
    <property type="entry name" value="Cyt_P450"/>
</dbReference>
<dbReference type="EMBL" id="JANEYG010000007">
    <property type="protein sequence ID" value="KAJ8922410.1"/>
    <property type="molecule type" value="Genomic_DNA"/>
</dbReference>
<evidence type="ECO:0000256" key="9">
    <source>
        <dbReference type="ARBA" id="ARBA00022848"/>
    </source>
</evidence>
<feature type="binding site" description="axial binding residue" evidence="14">
    <location>
        <position position="441"/>
    </location>
    <ligand>
        <name>heme</name>
        <dbReference type="ChEBI" id="CHEBI:30413"/>
    </ligand>
    <ligandPart>
        <name>Fe</name>
        <dbReference type="ChEBI" id="CHEBI:18248"/>
    </ligandPart>
</feature>
<evidence type="ECO:0000256" key="11">
    <source>
        <dbReference type="ARBA" id="ARBA00023004"/>
    </source>
</evidence>
<dbReference type="GO" id="GO:0016712">
    <property type="term" value="F:oxidoreductase activity, acting on paired donors, with incorporation or reduction of molecular oxygen, reduced flavin or flavoprotein as one donor, and incorporation of one atom of oxygen"/>
    <property type="evidence" value="ECO:0007669"/>
    <property type="project" value="TreeGrafter"/>
</dbReference>
<evidence type="ECO:0000256" key="5">
    <source>
        <dbReference type="ARBA" id="ARBA00010617"/>
    </source>
</evidence>
<dbReference type="Pfam" id="PF00067">
    <property type="entry name" value="p450"/>
    <property type="match status" value="1"/>
</dbReference>
<comment type="cofactor">
    <cofactor evidence="1 14">
        <name>heme</name>
        <dbReference type="ChEBI" id="CHEBI:30413"/>
    </cofactor>
</comment>
<dbReference type="InterPro" id="IPR036396">
    <property type="entry name" value="Cyt_P450_sf"/>
</dbReference>
<dbReference type="CDD" id="cd20651">
    <property type="entry name" value="CYP15A1-like"/>
    <property type="match status" value="1"/>
</dbReference>
<keyword evidence="8" id="KW-0256">Endoplasmic reticulum</keyword>
<evidence type="ECO:0000256" key="16">
    <source>
        <dbReference type="SAM" id="SignalP"/>
    </source>
</evidence>
<evidence type="ECO:0000256" key="12">
    <source>
        <dbReference type="ARBA" id="ARBA00023033"/>
    </source>
</evidence>
<keyword evidence="16" id="KW-0732">Signal</keyword>
<dbReference type="GO" id="GO:0005789">
    <property type="term" value="C:endoplasmic reticulum membrane"/>
    <property type="evidence" value="ECO:0007669"/>
    <property type="project" value="UniProtKB-SubCell"/>
</dbReference>
<keyword evidence="11 14" id="KW-0408">Iron</keyword>
<evidence type="ECO:0000256" key="10">
    <source>
        <dbReference type="ARBA" id="ARBA00023002"/>
    </source>
</evidence>
<dbReference type="FunFam" id="1.10.630.10:FF:000238">
    <property type="entry name" value="Cytochrome P450 2A6"/>
    <property type="match status" value="1"/>
</dbReference>
<dbReference type="PANTHER" id="PTHR24300:SF376">
    <property type="entry name" value="CYTOCHROME P450 15A1"/>
    <property type="match status" value="1"/>
</dbReference>
<keyword evidence="10 15" id="KW-0560">Oxidoreductase</keyword>
<keyword evidence="7 14" id="KW-0479">Metal-binding</keyword>
<accession>A0AAV8W7R7</accession>
<evidence type="ECO:0000313" key="17">
    <source>
        <dbReference type="EMBL" id="KAJ8922410.1"/>
    </source>
</evidence>
<dbReference type="GO" id="GO:0006082">
    <property type="term" value="P:organic acid metabolic process"/>
    <property type="evidence" value="ECO:0007669"/>
    <property type="project" value="TreeGrafter"/>
</dbReference>
<dbReference type="InterPro" id="IPR017972">
    <property type="entry name" value="Cyt_P450_CS"/>
</dbReference>
<dbReference type="Proteomes" id="UP001159042">
    <property type="component" value="Unassembled WGS sequence"/>
</dbReference>
<protein>
    <recommendedName>
        <fullName evidence="19">Cytochrome P450 303a1</fullName>
    </recommendedName>
</protein>
<keyword evidence="18" id="KW-1185">Reference proteome</keyword>
<dbReference type="GO" id="GO:0006805">
    <property type="term" value="P:xenobiotic metabolic process"/>
    <property type="evidence" value="ECO:0007669"/>
    <property type="project" value="TreeGrafter"/>
</dbReference>
<reference evidence="17 18" key="1">
    <citation type="journal article" date="2023" name="Insect Mol. Biol.">
        <title>Genome sequencing provides insights into the evolution of gene families encoding plant cell wall-degrading enzymes in longhorned beetles.</title>
        <authorList>
            <person name="Shin N.R."/>
            <person name="Okamura Y."/>
            <person name="Kirsch R."/>
            <person name="Pauchet Y."/>
        </authorList>
    </citation>
    <scope>NUCLEOTIDE SEQUENCE [LARGE SCALE GENOMIC DNA]</scope>
    <source>
        <strain evidence="17">EAD_L_NR</strain>
    </source>
</reference>
<evidence type="ECO:0000256" key="8">
    <source>
        <dbReference type="ARBA" id="ARBA00022824"/>
    </source>
</evidence>
<evidence type="ECO:0000256" key="1">
    <source>
        <dbReference type="ARBA" id="ARBA00001971"/>
    </source>
</evidence>
<dbReference type="SUPFAM" id="SSF48264">
    <property type="entry name" value="Cytochrome P450"/>
    <property type="match status" value="1"/>
</dbReference>
<evidence type="ECO:0000313" key="18">
    <source>
        <dbReference type="Proteomes" id="UP001159042"/>
    </source>
</evidence>
<dbReference type="AlphaFoldDB" id="A0AAV8W7R7"/>
<evidence type="ECO:0008006" key="19">
    <source>
        <dbReference type="Google" id="ProtNLM"/>
    </source>
</evidence>
<evidence type="ECO:0000256" key="13">
    <source>
        <dbReference type="ARBA" id="ARBA00023136"/>
    </source>
</evidence>
<dbReference type="InterPro" id="IPR002401">
    <property type="entry name" value="Cyt_P450_E_grp-I"/>
</dbReference>
<dbReference type="InterPro" id="IPR050182">
    <property type="entry name" value="Cytochrome_P450_fam2"/>
</dbReference>
<dbReference type="PRINTS" id="PR00463">
    <property type="entry name" value="EP450I"/>
</dbReference>
<dbReference type="GO" id="GO:0020037">
    <property type="term" value="F:heme binding"/>
    <property type="evidence" value="ECO:0007669"/>
    <property type="project" value="InterPro"/>
</dbReference>
<dbReference type="GO" id="GO:0008395">
    <property type="term" value="F:steroid hydroxylase activity"/>
    <property type="evidence" value="ECO:0007669"/>
    <property type="project" value="TreeGrafter"/>
</dbReference>
<comment type="caution">
    <text evidence="17">The sequence shown here is derived from an EMBL/GenBank/DDBJ whole genome shotgun (WGS) entry which is preliminary data.</text>
</comment>
<evidence type="ECO:0000256" key="14">
    <source>
        <dbReference type="PIRSR" id="PIRSR602401-1"/>
    </source>
</evidence>
<keyword evidence="13" id="KW-0472">Membrane</keyword>
<dbReference type="PRINTS" id="PR00385">
    <property type="entry name" value="P450"/>
</dbReference>
<evidence type="ECO:0000256" key="6">
    <source>
        <dbReference type="ARBA" id="ARBA00022617"/>
    </source>
</evidence>
<keyword evidence="12 15" id="KW-0503">Monooxygenase</keyword>
<dbReference type="PANTHER" id="PTHR24300">
    <property type="entry name" value="CYTOCHROME P450 508A4-RELATED"/>
    <property type="match status" value="1"/>
</dbReference>
<evidence type="ECO:0000256" key="7">
    <source>
        <dbReference type="ARBA" id="ARBA00022723"/>
    </source>
</evidence>
<gene>
    <name evidence="17" type="ORF">NQ315_004356</name>
</gene>
<comment type="subcellular location">
    <subcellularLocation>
        <location evidence="4">Endoplasmic reticulum membrane</location>
        <topology evidence="4">Peripheral membrane protein</topology>
    </subcellularLocation>
    <subcellularLocation>
        <location evidence="3">Microsome membrane</location>
        <topology evidence="3">Peripheral membrane protein</topology>
    </subcellularLocation>
</comment>
<feature type="chain" id="PRO_5043474088" description="Cytochrome P450 303a1" evidence="16">
    <location>
        <begin position="17"/>
        <end position="495"/>
    </location>
</feature>
<comment type="function">
    <text evidence="2">May be involved in the metabolism of insect hormones and in the breakdown of synthetic insecticides.</text>
</comment>